<keyword evidence="1" id="KW-0732">Signal</keyword>
<sequence length="233" mass="25626">MKRSRRVYTPGHYVLCLALSAASPVLSKAGTKAENTLTIQDNQNHIWRFEAEKTLPVTPASQAEIIPDGVKIVAQRGVTLWFEHPLKGNYTLTFDRKILKPEGALRVSDMNIFWNAHEKNGALPHVRNGTLSAYNSLVLEYAGIGGNNNTTTRFRHYDGSGARILLQESTAPADMLKPDHVYHTVISVHNGVTTLFLDGKKIFSAPVNAASPGYFGIRTVGSQQEITHFSLSA</sequence>
<evidence type="ECO:0000313" key="3">
    <source>
        <dbReference type="EMBL" id="MCX2564409.1"/>
    </source>
</evidence>
<reference evidence="3 4" key="1">
    <citation type="submission" date="2022-11" db="EMBL/GenBank/DDBJ databases">
        <title>Genome sequencing of Acetobacter type strain.</title>
        <authorList>
            <person name="Heo J."/>
            <person name="Lee D."/>
            <person name="Han B.-H."/>
            <person name="Hong S.-B."/>
            <person name="Kwon S.-W."/>
        </authorList>
    </citation>
    <scope>NUCLEOTIDE SEQUENCE [LARGE SCALE GENOMIC DNA]</scope>
    <source>
        <strain evidence="3 4">KACC 21253</strain>
    </source>
</reference>
<feature type="domain" description="DUF6250" evidence="2">
    <location>
        <begin position="72"/>
        <end position="229"/>
    </location>
</feature>
<dbReference type="Gene3D" id="2.60.120.200">
    <property type="match status" value="1"/>
</dbReference>
<organism evidence="3 4">
    <name type="scientific">Acetobacter thailandicus</name>
    <dbReference type="NCBI Taxonomy" id="1502842"/>
    <lineage>
        <taxon>Bacteria</taxon>
        <taxon>Pseudomonadati</taxon>
        <taxon>Pseudomonadota</taxon>
        <taxon>Alphaproteobacteria</taxon>
        <taxon>Acetobacterales</taxon>
        <taxon>Acetobacteraceae</taxon>
        <taxon>Acetobacter</taxon>
    </lineage>
</organism>
<dbReference type="InterPro" id="IPR046217">
    <property type="entry name" value="DUF6250"/>
</dbReference>
<feature type="chain" id="PRO_5045327733" evidence="1">
    <location>
        <begin position="28"/>
        <end position="233"/>
    </location>
</feature>
<gene>
    <name evidence="3" type="ORF">OQ497_10625</name>
</gene>
<evidence type="ECO:0000259" key="2">
    <source>
        <dbReference type="Pfam" id="PF19763"/>
    </source>
</evidence>
<accession>A0ABT3QGJ8</accession>
<dbReference type="EMBL" id="JAPIUZ010000005">
    <property type="protein sequence ID" value="MCX2564409.1"/>
    <property type="molecule type" value="Genomic_DNA"/>
</dbReference>
<evidence type="ECO:0000256" key="1">
    <source>
        <dbReference type="SAM" id="SignalP"/>
    </source>
</evidence>
<dbReference type="Proteomes" id="UP001301152">
    <property type="component" value="Unassembled WGS sequence"/>
</dbReference>
<protein>
    <submittedName>
        <fullName evidence="3">DUF6250 domain-containing protein</fullName>
    </submittedName>
</protein>
<keyword evidence="4" id="KW-1185">Reference proteome</keyword>
<name>A0ABT3QGJ8_9PROT</name>
<feature type="signal peptide" evidence="1">
    <location>
        <begin position="1"/>
        <end position="27"/>
    </location>
</feature>
<comment type="caution">
    <text evidence="3">The sequence shown here is derived from an EMBL/GenBank/DDBJ whole genome shotgun (WGS) entry which is preliminary data.</text>
</comment>
<proteinExistence type="predicted"/>
<dbReference type="RefSeq" id="WP_173559810.1">
    <property type="nucleotide sequence ID" value="NZ_JAERKY010000001.1"/>
</dbReference>
<dbReference type="Pfam" id="PF19763">
    <property type="entry name" value="DUF6250"/>
    <property type="match status" value="1"/>
</dbReference>
<evidence type="ECO:0000313" key="4">
    <source>
        <dbReference type="Proteomes" id="UP001301152"/>
    </source>
</evidence>